<dbReference type="GO" id="GO:0016301">
    <property type="term" value="F:kinase activity"/>
    <property type="evidence" value="ECO:0007669"/>
    <property type="project" value="UniProtKB-KW"/>
</dbReference>
<evidence type="ECO:0000313" key="5">
    <source>
        <dbReference type="EMBL" id="KGT77599.1"/>
    </source>
</evidence>
<evidence type="ECO:0000259" key="4">
    <source>
        <dbReference type="PROSITE" id="PS50113"/>
    </source>
</evidence>
<evidence type="ECO:0000259" key="2">
    <source>
        <dbReference type="PROSITE" id="PS50111"/>
    </source>
</evidence>
<dbReference type="InterPro" id="IPR001610">
    <property type="entry name" value="PAC"/>
</dbReference>
<feature type="domain" description="PAS" evidence="3">
    <location>
        <begin position="253"/>
        <end position="300"/>
    </location>
</feature>
<dbReference type="SUPFAM" id="SSF55785">
    <property type="entry name" value="PYP-like sensor domain (PAS domain)"/>
    <property type="match status" value="3"/>
</dbReference>
<dbReference type="STRING" id="375.BKD09_RS04060"/>
<dbReference type="Pfam" id="PF08447">
    <property type="entry name" value="PAS_3"/>
    <property type="match status" value="3"/>
</dbReference>
<protein>
    <submittedName>
        <fullName evidence="5">Histidine kinase</fullName>
    </submittedName>
</protein>
<dbReference type="GO" id="GO:0006935">
    <property type="term" value="P:chemotaxis"/>
    <property type="evidence" value="ECO:0007669"/>
    <property type="project" value="InterPro"/>
</dbReference>
<dbReference type="SMART" id="SM00283">
    <property type="entry name" value="MA"/>
    <property type="match status" value="1"/>
</dbReference>
<dbReference type="SUPFAM" id="SSF58104">
    <property type="entry name" value="Methyl-accepting chemotaxis protein (MCP) signaling domain"/>
    <property type="match status" value="1"/>
</dbReference>
<keyword evidence="5" id="KW-0418">Kinase</keyword>
<dbReference type="InterPro" id="IPR035965">
    <property type="entry name" value="PAS-like_dom_sf"/>
</dbReference>
<dbReference type="GO" id="GO:0004888">
    <property type="term" value="F:transmembrane signaling receptor activity"/>
    <property type="evidence" value="ECO:0007669"/>
    <property type="project" value="InterPro"/>
</dbReference>
<name>A0A0A3XWD6_BRAJP</name>
<dbReference type="Gene3D" id="3.30.450.20">
    <property type="entry name" value="PAS domain"/>
    <property type="match status" value="3"/>
</dbReference>
<dbReference type="NCBIfam" id="TIGR00229">
    <property type="entry name" value="sensory_box"/>
    <property type="match status" value="3"/>
</dbReference>
<organism evidence="5 6">
    <name type="scientific">Bradyrhizobium japonicum</name>
    <dbReference type="NCBI Taxonomy" id="375"/>
    <lineage>
        <taxon>Bacteria</taxon>
        <taxon>Pseudomonadati</taxon>
        <taxon>Pseudomonadota</taxon>
        <taxon>Alphaproteobacteria</taxon>
        <taxon>Hyphomicrobiales</taxon>
        <taxon>Nitrobacteraceae</taxon>
        <taxon>Bradyrhizobium</taxon>
    </lineage>
</organism>
<feature type="domain" description="PAC" evidence="4">
    <location>
        <begin position="85"/>
        <end position="137"/>
    </location>
</feature>
<dbReference type="InterPro" id="IPR000700">
    <property type="entry name" value="PAS-assoc_C"/>
</dbReference>
<dbReference type="PROSITE" id="PS50113">
    <property type="entry name" value="PAC"/>
    <property type="match status" value="3"/>
</dbReference>
<feature type="domain" description="PAS" evidence="3">
    <location>
        <begin position="10"/>
        <end position="67"/>
    </location>
</feature>
<keyword evidence="1" id="KW-0807">Transducer</keyword>
<dbReference type="RefSeq" id="WP_028155393.1">
    <property type="nucleotide sequence ID" value="NZ_JANUDC010000001.1"/>
</dbReference>
<gene>
    <name evidence="5" type="ORF">MA20_23840</name>
</gene>
<keyword evidence="5" id="KW-0808">Transferase</keyword>
<accession>A0A0A3XWD6</accession>
<evidence type="ECO:0000256" key="1">
    <source>
        <dbReference type="PROSITE-ProRule" id="PRU00284"/>
    </source>
</evidence>
<dbReference type="InterPro" id="IPR004089">
    <property type="entry name" value="MCPsignal_dom"/>
</dbReference>
<dbReference type="PROSITE" id="PS50111">
    <property type="entry name" value="CHEMOTAXIS_TRANSDUC_2"/>
    <property type="match status" value="1"/>
</dbReference>
<evidence type="ECO:0000313" key="6">
    <source>
        <dbReference type="Proteomes" id="UP000030377"/>
    </source>
</evidence>
<evidence type="ECO:0000259" key="3">
    <source>
        <dbReference type="PROSITE" id="PS50112"/>
    </source>
</evidence>
<feature type="domain" description="PAC" evidence="4">
    <location>
        <begin position="207"/>
        <end position="259"/>
    </location>
</feature>
<dbReference type="PANTHER" id="PTHR24422:SF10">
    <property type="entry name" value="CHEMOTAXIS PROTEIN METHYLTRANSFERASE 2"/>
    <property type="match status" value="1"/>
</dbReference>
<reference evidence="5 6" key="1">
    <citation type="submission" date="2014-09" db="EMBL/GenBank/DDBJ databases">
        <title>Draft genome of Bradyrhizobium japonicum Is-34.</title>
        <authorList>
            <person name="Tsurumaru H."/>
            <person name="Yamakawa T."/>
            <person name="Hashimoto S."/>
            <person name="Okizaki K."/>
            <person name="Kanesaki Y."/>
            <person name="Yoshikawa H."/>
            <person name="Yajima S."/>
        </authorList>
    </citation>
    <scope>NUCLEOTIDE SEQUENCE [LARGE SCALE GENOMIC DNA]</scope>
    <source>
        <strain evidence="5 6">Is-34</strain>
    </source>
</reference>
<proteinExistence type="predicted"/>
<dbReference type="AlphaFoldDB" id="A0A0A3XWD6"/>
<dbReference type="PROSITE" id="PS50112">
    <property type="entry name" value="PAS"/>
    <property type="match status" value="2"/>
</dbReference>
<dbReference type="GO" id="GO:0007165">
    <property type="term" value="P:signal transduction"/>
    <property type="evidence" value="ECO:0007669"/>
    <property type="project" value="UniProtKB-KW"/>
</dbReference>
<dbReference type="PRINTS" id="PR00260">
    <property type="entry name" value="CHEMTRNSDUCR"/>
</dbReference>
<dbReference type="GO" id="GO:0016020">
    <property type="term" value="C:membrane"/>
    <property type="evidence" value="ECO:0007669"/>
    <property type="project" value="InterPro"/>
</dbReference>
<feature type="domain" description="PAC" evidence="4">
    <location>
        <begin position="329"/>
        <end position="381"/>
    </location>
</feature>
<dbReference type="InterPro" id="IPR013655">
    <property type="entry name" value="PAS_fold_3"/>
</dbReference>
<dbReference type="SMART" id="SM00091">
    <property type="entry name" value="PAS"/>
    <property type="match status" value="3"/>
</dbReference>
<dbReference type="InterPro" id="IPR004090">
    <property type="entry name" value="Chemotax_Me-accpt_rcpt"/>
</dbReference>
<dbReference type="EMBL" id="JRPN01000018">
    <property type="protein sequence ID" value="KGT77599.1"/>
    <property type="molecule type" value="Genomic_DNA"/>
</dbReference>
<dbReference type="PANTHER" id="PTHR24422">
    <property type="entry name" value="CHEMOTAXIS PROTEIN METHYLTRANSFERASE"/>
    <property type="match status" value="1"/>
</dbReference>
<dbReference type="SMART" id="SM00086">
    <property type="entry name" value="PAC"/>
    <property type="match status" value="3"/>
</dbReference>
<feature type="domain" description="Methyl-accepting transducer" evidence="2">
    <location>
        <begin position="380"/>
        <end position="561"/>
    </location>
</feature>
<dbReference type="InterPro" id="IPR050903">
    <property type="entry name" value="Bact_Chemotaxis_MeTrfase"/>
</dbReference>
<comment type="caution">
    <text evidence="5">The sequence shown here is derived from an EMBL/GenBank/DDBJ whole genome shotgun (WGS) entry which is preliminary data.</text>
</comment>
<sequence>MSFWRSGSSAREALAQVIALGKSQAVIEFNLDGTIITANQNFLDAMGYRLDEIAGKHHSMFVMPEERGSAAYREFWARLGRGEYQSAEYKRLGKGGREIWIQASYNPIINEAGKAVKVVKFATDITARKIRSLEDAGKISAIGRAQAVIEFNLDGTIITANENFLATVGYRLDEIQGRHHSMFVGHGERDSAAYREFWAKLGRGEFQSGEYKRFGKGGKEVWILASYNPILDETGKPFKVVKFATDVSAQKLSNANFAGQIEAIGKSQAVIEFSMDGKVLSANENFLGALGYTLSEIVGKHHSMFVGADERDSEAYRAFWARLNAGEFQSGEYQRVGKGGRQVWIQASYNPIRDLNGNPFKVVKYASDTTAQVIARKRSEKVRDMMESVAAGAEELNASVREIAEAMTRSRETASTAVDRVEAADQQAQRLTQAAESMSMIVQLIGSITGQINLLALNATIESARAGEAGRGFAVVASEVKNLANQAKQAADRIEQEIGNLSGISVDVVAALGAIRGAIEGVSEYVSSTAAAVEEQSTVTSEMSASMRKAAEEAASIGQAA</sequence>
<dbReference type="InterPro" id="IPR000014">
    <property type="entry name" value="PAS"/>
</dbReference>
<dbReference type="Gene3D" id="1.10.287.950">
    <property type="entry name" value="Methyl-accepting chemotaxis protein"/>
    <property type="match status" value="1"/>
</dbReference>
<dbReference type="Pfam" id="PF00015">
    <property type="entry name" value="MCPsignal"/>
    <property type="match status" value="1"/>
</dbReference>
<dbReference type="Proteomes" id="UP000030377">
    <property type="component" value="Unassembled WGS sequence"/>
</dbReference>
<dbReference type="CDD" id="cd00130">
    <property type="entry name" value="PAS"/>
    <property type="match status" value="3"/>
</dbReference>